<sequence>MNNHYRRTILSGVAGVLCWVVVGCSENGTNARESSPPATIAQVSVEKDLPEEFKDGETKFNTFCSPCHGVQAVGTAQGPPLVNKIYEPSHHADFAFQRAAAQGVKAHHWKFGNMPKIEGVTADDVTQIIGYVRWLQRQAGIS</sequence>
<gene>
    <name evidence="6" type="ORF">PP769_14215</name>
</gene>
<keyword evidence="3 4" id="KW-0408">Iron</keyword>
<evidence type="ECO:0000256" key="2">
    <source>
        <dbReference type="ARBA" id="ARBA00022723"/>
    </source>
</evidence>
<dbReference type="Proteomes" id="UP001302719">
    <property type="component" value="Chromosome"/>
</dbReference>
<dbReference type="Gene3D" id="1.10.760.10">
    <property type="entry name" value="Cytochrome c-like domain"/>
    <property type="match status" value="1"/>
</dbReference>
<dbReference type="PROSITE" id="PS51007">
    <property type="entry name" value="CYTC"/>
    <property type="match status" value="1"/>
</dbReference>
<reference evidence="6 7" key="1">
    <citation type="submission" date="2023-01" db="EMBL/GenBank/DDBJ databases">
        <title>Cultivation and genomic characterization of new, ubiquitous marine nitrite-oxidizing bacteria from the Nitrospirales.</title>
        <authorList>
            <person name="Mueller A.J."/>
            <person name="Daebeler A."/>
            <person name="Herbold C.W."/>
            <person name="Kirkegaard R.H."/>
            <person name="Daims H."/>
        </authorList>
    </citation>
    <scope>NUCLEOTIDE SEQUENCE [LARGE SCALE GENOMIC DNA]</scope>
    <source>
        <strain evidence="6 7">VA</strain>
    </source>
</reference>
<feature type="domain" description="Cytochrome c" evidence="5">
    <location>
        <begin position="51"/>
        <end position="136"/>
    </location>
</feature>
<dbReference type="GO" id="GO:0009055">
    <property type="term" value="F:electron transfer activity"/>
    <property type="evidence" value="ECO:0007669"/>
    <property type="project" value="InterPro"/>
</dbReference>
<keyword evidence="1 4" id="KW-0349">Heme</keyword>
<evidence type="ECO:0000313" key="7">
    <source>
        <dbReference type="Proteomes" id="UP001302719"/>
    </source>
</evidence>
<dbReference type="Pfam" id="PF00034">
    <property type="entry name" value="Cytochrom_C"/>
    <property type="match status" value="1"/>
</dbReference>
<dbReference type="GO" id="GO:0020037">
    <property type="term" value="F:heme binding"/>
    <property type="evidence" value="ECO:0007669"/>
    <property type="project" value="InterPro"/>
</dbReference>
<dbReference type="RefSeq" id="WP_312641252.1">
    <property type="nucleotide sequence ID" value="NZ_CP116967.1"/>
</dbReference>
<accession>A0AA96GEA0</accession>
<keyword evidence="2 4" id="KW-0479">Metal-binding</keyword>
<evidence type="ECO:0000259" key="5">
    <source>
        <dbReference type="PROSITE" id="PS51007"/>
    </source>
</evidence>
<dbReference type="KEGG" id="nall:PP769_14215"/>
<proteinExistence type="predicted"/>
<dbReference type="InterPro" id="IPR009056">
    <property type="entry name" value="Cyt_c-like_dom"/>
</dbReference>
<keyword evidence="7" id="KW-1185">Reference proteome</keyword>
<dbReference type="SUPFAM" id="SSF46626">
    <property type="entry name" value="Cytochrome c"/>
    <property type="match status" value="1"/>
</dbReference>
<evidence type="ECO:0000256" key="1">
    <source>
        <dbReference type="ARBA" id="ARBA00022617"/>
    </source>
</evidence>
<dbReference type="InterPro" id="IPR036909">
    <property type="entry name" value="Cyt_c-like_dom_sf"/>
</dbReference>
<organism evidence="6 7">
    <name type="scientific">Candidatus Nitrospira allomarina</name>
    <dbReference type="NCBI Taxonomy" id="3020900"/>
    <lineage>
        <taxon>Bacteria</taxon>
        <taxon>Pseudomonadati</taxon>
        <taxon>Nitrospirota</taxon>
        <taxon>Nitrospiria</taxon>
        <taxon>Nitrospirales</taxon>
        <taxon>Nitrospiraceae</taxon>
        <taxon>Nitrospira</taxon>
    </lineage>
</organism>
<name>A0AA96GEA0_9BACT</name>
<dbReference type="GO" id="GO:0046872">
    <property type="term" value="F:metal ion binding"/>
    <property type="evidence" value="ECO:0007669"/>
    <property type="project" value="UniProtKB-KW"/>
</dbReference>
<evidence type="ECO:0000256" key="4">
    <source>
        <dbReference type="PROSITE-ProRule" id="PRU00433"/>
    </source>
</evidence>
<dbReference type="PROSITE" id="PS51257">
    <property type="entry name" value="PROKAR_LIPOPROTEIN"/>
    <property type="match status" value="1"/>
</dbReference>
<evidence type="ECO:0000256" key="3">
    <source>
        <dbReference type="ARBA" id="ARBA00023004"/>
    </source>
</evidence>
<dbReference type="AlphaFoldDB" id="A0AA96GEA0"/>
<evidence type="ECO:0000313" key="6">
    <source>
        <dbReference type="EMBL" id="WNM57124.1"/>
    </source>
</evidence>
<protein>
    <submittedName>
        <fullName evidence="6">Cytochrome c</fullName>
    </submittedName>
</protein>
<dbReference type="EMBL" id="CP116967">
    <property type="protein sequence ID" value="WNM57124.1"/>
    <property type="molecule type" value="Genomic_DNA"/>
</dbReference>